<accession>A0ABY2DKP0</accession>
<feature type="region of interest" description="Disordered" evidence="1">
    <location>
        <begin position="322"/>
        <end position="355"/>
    </location>
</feature>
<feature type="compositionally biased region" description="Basic and acidic residues" evidence="1">
    <location>
        <begin position="334"/>
        <end position="344"/>
    </location>
</feature>
<feature type="domain" description="Competence protein CoiA nuclease-like" evidence="2">
    <location>
        <begin position="106"/>
        <end position="184"/>
    </location>
</feature>
<proteinExistence type="predicted"/>
<dbReference type="Pfam" id="PF06054">
    <property type="entry name" value="CoiA_nuc"/>
    <property type="match status" value="1"/>
</dbReference>
<protein>
    <recommendedName>
        <fullName evidence="2">Competence protein CoiA nuclease-like domain-containing protein</fullName>
    </recommendedName>
</protein>
<dbReference type="EMBL" id="SMKE01000052">
    <property type="protein sequence ID" value="TDC01417.1"/>
    <property type="molecule type" value="Genomic_DNA"/>
</dbReference>
<sequence length="400" mass="44794">MTRYFRGDVDPGGWNDGILYLPAMLEIQPRLPQWGHPGEPGLRDRIANDRPQGIGGQKLICLLCMRIRAKKGGDPEPVWMTFVEGRHGPMFRHEDGRSPHAEHQPETDTHKALKERKARTFTTAGAEVELEVWRPRARRRPDVLAVGPELTVAGEIQHSVERPRVIQNRQRSLSKAGDRVVWTTDRGADGVAFLYTVPHLSIPAMADYRQYLSQEHLEVGAGALGTEEQLCGWDDMWTQSMRCPVTRKRIPCGKKHLYPSQNIHAYQRRADGVDARFPCGPRLHLDHLLEGILRGAWLPYQARARVFWLPAADHERIVEERGGGVEQAESGTVARRDRTGRRTCENGAPMAPAETEDVTAEVEVAAVCCGERLPSNPGGTPLPACQLCPKSPTYYGRNRP</sequence>
<feature type="region of interest" description="Disordered" evidence="1">
    <location>
        <begin position="92"/>
        <end position="112"/>
    </location>
</feature>
<gene>
    <name evidence="3" type="ORF">E1091_02930</name>
</gene>
<reference evidence="3 4" key="1">
    <citation type="submission" date="2019-02" db="EMBL/GenBank/DDBJ databases">
        <title>Draft genome sequences of novel Actinobacteria.</title>
        <authorList>
            <person name="Sahin N."/>
            <person name="Ay H."/>
            <person name="Saygin H."/>
        </authorList>
    </citation>
    <scope>NUCLEOTIDE SEQUENCE [LARGE SCALE GENOMIC DNA]</scope>
    <source>
        <strain evidence="3 4">JCM 30529</strain>
    </source>
</reference>
<evidence type="ECO:0000313" key="3">
    <source>
        <dbReference type="EMBL" id="TDC01417.1"/>
    </source>
</evidence>
<organism evidence="3 4">
    <name type="scientific">Micromonospora fluostatini</name>
    <dbReference type="NCBI Taxonomy" id="1629071"/>
    <lineage>
        <taxon>Bacteria</taxon>
        <taxon>Bacillati</taxon>
        <taxon>Actinomycetota</taxon>
        <taxon>Actinomycetes</taxon>
        <taxon>Micromonosporales</taxon>
        <taxon>Micromonosporaceae</taxon>
        <taxon>Micromonospora</taxon>
    </lineage>
</organism>
<dbReference type="Proteomes" id="UP000295626">
    <property type="component" value="Unassembled WGS sequence"/>
</dbReference>
<dbReference type="InterPro" id="IPR010330">
    <property type="entry name" value="CoiA_nuc"/>
</dbReference>
<keyword evidence="4" id="KW-1185">Reference proteome</keyword>
<name>A0ABY2DKP0_9ACTN</name>
<evidence type="ECO:0000259" key="2">
    <source>
        <dbReference type="Pfam" id="PF06054"/>
    </source>
</evidence>
<comment type="caution">
    <text evidence="3">The sequence shown here is derived from an EMBL/GenBank/DDBJ whole genome shotgun (WGS) entry which is preliminary data.</text>
</comment>
<evidence type="ECO:0000256" key="1">
    <source>
        <dbReference type="SAM" id="MobiDB-lite"/>
    </source>
</evidence>
<evidence type="ECO:0000313" key="4">
    <source>
        <dbReference type="Proteomes" id="UP000295626"/>
    </source>
</evidence>